<dbReference type="GO" id="GO:1903785">
    <property type="term" value="P:L-valine transmembrane transport"/>
    <property type="evidence" value="ECO:0007669"/>
    <property type="project" value="TreeGrafter"/>
</dbReference>
<keyword evidence="6 8" id="KW-1133">Transmembrane helix</keyword>
<evidence type="ECO:0000256" key="8">
    <source>
        <dbReference type="SAM" id="Phobius"/>
    </source>
</evidence>
<comment type="caution">
    <text evidence="9">The sequence shown here is derived from an EMBL/GenBank/DDBJ whole genome shotgun (WGS) entry which is preliminary data.</text>
</comment>
<evidence type="ECO:0000256" key="1">
    <source>
        <dbReference type="ARBA" id="ARBA00004651"/>
    </source>
</evidence>
<protein>
    <submittedName>
        <fullName evidence="9">Branched-chain amino acid ABC transporter permease</fullName>
    </submittedName>
</protein>
<feature type="transmembrane region" description="Helical" evidence="8">
    <location>
        <begin position="12"/>
        <end position="34"/>
    </location>
</feature>
<reference evidence="9 10" key="1">
    <citation type="journal article" date="2016" name="Front. Microbiol.">
        <title>Microevolution Analysis of Bacillus coahuilensis Unveils Differences in Phosphorus Acquisition Strategies and Their Regulation.</title>
        <authorList>
            <person name="Gomez-Lunar Z."/>
            <person name="Hernandez-Gonzalez I."/>
            <person name="Rodriguez-Torres M.D."/>
            <person name="Souza V."/>
            <person name="Olmedo-Alvarez G."/>
        </authorList>
    </citation>
    <scope>NUCLEOTIDE SEQUENCE [LARGE SCALE GENOMIC DNA]</scope>
    <source>
        <strain evidence="10">p1.1.43</strain>
    </source>
</reference>
<dbReference type="STRING" id="1150625.Q75_04265"/>
<evidence type="ECO:0000256" key="5">
    <source>
        <dbReference type="ARBA" id="ARBA00022692"/>
    </source>
</evidence>
<feature type="transmembrane region" description="Helical" evidence="8">
    <location>
        <begin position="184"/>
        <end position="203"/>
    </location>
</feature>
<keyword evidence="7 8" id="KW-0472">Membrane</keyword>
<keyword evidence="5 8" id="KW-0812">Transmembrane</keyword>
<dbReference type="PATRIC" id="fig|1150625.3.peg.892"/>
<gene>
    <name evidence="9" type="ORF">Q75_04265</name>
</gene>
<feature type="transmembrane region" description="Helical" evidence="8">
    <location>
        <begin position="209"/>
        <end position="228"/>
    </location>
</feature>
<feature type="transmembrane region" description="Helical" evidence="8">
    <location>
        <begin position="158"/>
        <end position="177"/>
    </location>
</feature>
<dbReference type="PANTHER" id="PTHR34979:SF1">
    <property type="entry name" value="INNER MEMBRANE PROTEIN YGAZ"/>
    <property type="match status" value="1"/>
</dbReference>
<dbReference type="EMBL" id="LDYG01000020">
    <property type="protein sequence ID" value="KUP07723.1"/>
    <property type="molecule type" value="Genomic_DNA"/>
</dbReference>
<dbReference type="PANTHER" id="PTHR34979">
    <property type="entry name" value="INNER MEMBRANE PROTEIN YGAZ"/>
    <property type="match status" value="1"/>
</dbReference>
<dbReference type="GO" id="GO:0005886">
    <property type="term" value="C:plasma membrane"/>
    <property type="evidence" value="ECO:0007669"/>
    <property type="project" value="UniProtKB-SubCell"/>
</dbReference>
<comment type="similarity">
    <text evidence="2">Belongs to the AzlC family.</text>
</comment>
<keyword evidence="3" id="KW-0813">Transport</keyword>
<evidence type="ECO:0000256" key="7">
    <source>
        <dbReference type="ARBA" id="ARBA00023136"/>
    </source>
</evidence>
<accession>A0A147KAK3</accession>
<dbReference type="Proteomes" id="UP000074108">
    <property type="component" value="Unassembled WGS sequence"/>
</dbReference>
<feature type="transmembrane region" description="Helical" evidence="8">
    <location>
        <begin position="130"/>
        <end position="152"/>
    </location>
</feature>
<keyword evidence="10" id="KW-1185">Reference proteome</keyword>
<dbReference type="AlphaFoldDB" id="A0A147KAK3"/>
<dbReference type="InterPro" id="IPR011606">
    <property type="entry name" value="Brnchd-chn_aa_trnsp_permease"/>
</dbReference>
<evidence type="ECO:0000313" key="9">
    <source>
        <dbReference type="EMBL" id="KUP07723.1"/>
    </source>
</evidence>
<organism evidence="9 10">
    <name type="scientific">Bacillus coahuilensis p1.1.43</name>
    <dbReference type="NCBI Taxonomy" id="1150625"/>
    <lineage>
        <taxon>Bacteria</taxon>
        <taxon>Bacillati</taxon>
        <taxon>Bacillota</taxon>
        <taxon>Bacilli</taxon>
        <taxon>Bacillales</taxon>
        <taxon>Bacillaceae</taxon>
        <taxon>Bacillus</taxon>
    </lineage>
</organism>
<keyword evidence="4" id="KW-1003">Cell membrane</keyword>
<evidence type="ECO:0000313" key="10">
    <source>
        <dbReference type="Proteomes" id="UP000074108"/>
    </source>
</evidence>
<proteinExistence type="inferred from homology"/>
<evidence type="ECO:0000256" key="4">
    <source>
        <dbReference type="ARBA" id="ARBA00022475"/>
    </source>
</evidence>
<evidence type="ECO:0000256" key="3">
    <source>
        <dbReference type="ARBA" id="ARBA00022448"/>
    </source>
</evidence>
<dbReference type="Pfam" id="PF03591">
    <property type="entry name" value="AzlC"/>
    <property type="match status" value="1"/>
</dbReference>
<sequence>MNTESTNQSFLSGIRGGLSIAIGYFPIAVAFGLLAKNVGLTSLETVMMSIFVFAGAAQFMSLNLIALGTAGVEIVLTTFIVNIRHLLMSASLNEKMHKDKGWKRALYAFGITDETFSVLATKPGPVTSQYAFGVILCGYSSWVFSSFLGFIIGSFLPVVLQESMSIALYSMFVGLLVPSMKKSVKVFSLAFLSAAFHSIFFVAGLSTGWAILFASLLSAVLVELITTVKGRGAVPRES</sequence>
<comment type="subcellular location">
    <subcellularLocation>
        <location evidence="1">Cell membrane</location>
        <topology evidence="1">Multi-pass membrane protein</topology>
    </subcellularLocation>
</comment>
<evidence type="ECO:0000256" key="2">
    <source>
        <dbReference type="ARBA" id="ARBA00010735"/>
    </source>
</evidence>
<evidence type="ECO:0000256" key="6">
    <source>
        <dbReference type="ARBA" id="ARBA00022989"/>
    </source>
</evidence>
<dbReference type="RefSeq" id="WP_010171443.1">
    <property type="nucleotide sequence ID" value="NZ_LDYG01000020.1"/>
</dbReference>
<dbReference type="OrthoDB" id="3177005at2"/>
<name>A0A147KAK3_9BACI</name>
<feature type="transmembrane region" description="Helical" evidence="8">
    <location>
        <begin position="46"/>
        <end position="68"/>
    </location>
</feature>